<dbReference type="OrthoDB" id="7679073at2"/>
<accession>A0A0M7AXH3</accession>
<name>A0A0M7AXH3_9HYPH</name>
<dbReference type="Proteomes" id="UP000049983">
    <property type="component" value="Unassembled WGS sequence"/>
</dbReference>
<evidence type="ECO:0000313" key="1">
    <source>
        <dbReference type="EMBL" id="CTQ79212.1"/>
    </source>
</evidence>
<dbReference type="AlphaFoldDB" id="A0A0M7AXH3"/>
<dbReference type="RefSeq" id="WP_055391484.1">
    <property type="nucleotide sequence ID" value="NZ_CANMGD010000008.1"/>
</dbReference>
<gene>
    <name evidence="1" type="ORF">LA5096_06077</name>
</gene>
<keyword evidence="2" id="KW-1185">Reference proteome</keyword>
<proteinExistence type="predicted"/>
<dbReference type="GeneID" id="97673305"/>
<protein>
    <submittedName>
        <fullName evidence="1">Uncharacterized protein</fullName>
    </submittedName>
</protein>
<evidence type="ECO:0000313" key="2">
    <source>
        <dbReference type="Proteomes" id="UP000049983"/>
    </source>
</evidence>
<organism evidence="1 2">
    <name type="scientific">Roseibium album</name>
    <dbReference type="NCBI Taxonomy" id="311410"/>
    <lineage>
        <taxon>Bacteria</taxon>
        <taxon>Pseudomonadati</taxon>
        <taxon>Pseudomonadota</taxon>
        <taxon>Alphaproteobacteria</taxon>
        <taxon>Hyphomicrobiales</taxon>
        <taxon>Stappiaceae</taxon>
        <taxon>Roseibium</taxon>
    </lineage>
</organism>
<reference evidence="2" key="1">
    <citation type="submission" date="2015-07" db="EMBL/GenBank/DDBJ databases">
        <authorList>
            <person name="Rodrigo-Torres Lidia"/>
            <person name="Arahal R.David."/>
        </authorList>
    </citation>
    <scope>NUCLEOTIDE SEQUENCE [LARGE SCALE GENOMIC DNA]</scope>
    <source>
        <strain evidence="2">CECT 5096</strain>
    </source>
</reference>
<sequence length="83" mass="9120">MAAERRTRGPREFDRDDVLDALSHARKSLIEAQRAMRPKSGLARSADAVISEIDEFAFVLTGERTHFHAAAHGSPHRKPDGAG</sequence>
<dbReference type="EMBL" id="CXWC01000017">
    <property type="protein sequence ID" value="CTQ79212.1"/>
    <property type="molecule type" value="Genomic_DNA"/>
</dbReference>